<dbReference type="PANTHER" id="PTHR47718:SF12">
    <property type="entry name" value="PROTEIN FAR1-RELATED SEQUENCE"/>
    <property type="match status" value="1"/>
</dbReference>
<sequence length="515" mass="60022">MKLMHMLDKLFIVKATTLNIGATKAHKLRAAMVGGYDNLSATSVDYKNLWRDYPTLVGPSDAQCIIDQLIHRRDTYPNFYCNYKVKNKSLIGVFWVHETSKEYYSKFNDVISIDATYRTNKYKMIFVPFSAINNHQKTVTVGATLLSDERIESYIWMLNCFISAHGKPPNLILTDQDPALIHAISTVLPTSQHRLCMWHIMSKLENKVERTITKKTEFKSGIHKLVWNTYINPDEFEICWNMMLDEFGLRSNKWLAEMYNRRHEWNPTYFRHIPMSGLMKTTSRSESSNSFFNRFVSTDNLLVNFMLNFDTAISKQRHEQKKLDAKSNNNKPKMICMIDPYLIQQHASMMYTMKIFFKVQKDIKKAYTMCYQKSVLNYNNSQLCTVAFYNKITEMQTKFQVPFNPINHTIECSCGKFTIVGLLCCHSLRVLIDNNVCKIPDMYIVPRWRKDIISVEKHSFGQQWEFCRTKTTKLIEEACRAAESCINAAADDDGKLEDLIGKLHALRLERAIVPY</sequence>
<evidence type="ECO:0000313" key="6">
    <source>
        <dbReference type="EMBL" id="KAJ0226034.1"/>
    </source>
</evidence>
<accession>A0A9R1WLN6</accession>
<organism evidence="6 7">
    <name type="scientific">Lactuca sativa</name>
    <name type="common">Garden lettuce</name>
    <dbReference type="NCBI Taxonomy" id="4236"/>
    <lineage>
        <taxon>Eukaryota</taxon>
        <taxon>Viridiplantae</taxon>
        <taxon>Streptophyta</taxon>
        <taxon>Embryophyta</taxon>
        <taxon>Tracheophyta</taxon>
        <taxon>Spermatophyta</taxon>
        <taxon>Magnoliopsida</taxon>
        <taxon>eudicotyledons</taxon>
        <taxon>Gunneridae</taxon>
        <taxon>Pentapetalae</taxon>
        <taxon>asterids</taxon>
        <taxon>campanulids</taxon>
        <taxon>Asterales</taxon>
        <taxon>Asteraceae</taxon>
        <taxon>Cichorioideae</taxon>
        <taxon>Cichorieae</taxon>
        <taxon>Lactucinae</taxon>
        <taxon>Lactuca</taxon>
    </lineage>
</organism>
<evidence type="ECO:0000256" key="3">
    <source>
        <dbReference type="ARBA" id="ARBA00022833"/>
    </source>
</evidence>
<keyword evidence="2 4" id="KW-0863">Zinc-finger</keyword>
<keyword evidence="3" id="KW-0862">Zinc</keyword>
<evidence type="ECO:0000259" key="5">
    <source>
        <dbReference type="PROSITE" id="PS50966"/>
    </source>
</evidence>
<dbReference type="InterPro" id="IPR018289">
    <property type="entry name" value="MULE_transposase_dom"/>
</dbReference>
<keyword evidence="1" id="KW-0479">Metal-binding</keyword>
<gene>
    <name evidence="6" type="ORF">LSAT_V11C100048770</name>
</gene>
<dbReference type="PANTHER" id="PTHR47718">
    <property type="entry name" value="OS01G0519700 PROTEIN"/>
    <property type="match status" value="1"/>
</dbReference>
<reference evidence="6 7" key="1">
    <citation type="journal article" date="2017" name="Nat. Commun.">
        <title>Genome assembly with in vitro proximity ligation data and whole-genome triplication in lettuce.</title>
        <authorList>
            <person name="Reyes-Chin-Wo S."/>
            <person name="Wang Z."/>
            <person name="Yang X."/>
            <person name="Kozik A."/>
            <person name="Arikit S."/>
            <person name="Song C."/>
            <person name="Xia L."/>
            <person name="Froenicke L."/>
            <person name="Lavelle D.O."/>
            <person name="Truco M.J."/>
            <person name="Xia R."/>
            <person name="Zhu S."/>
            <person name="Xu C."/>
            <person name="Xu H."/>
            <person name="Xu X."/>
            <person name="Cox K."/>
            <person name="Korf I."/>
            <person name="Meyers B.C."/>
            <person name="Michelmore R.W."/>
        </authorList>
    </citation>
    <scope>NUCLEOTIDE SEQUENCE [LARGE SCALE GENOMIC DNA]</scope>
    <source>
        <strain evidence="7">cv. Salinas</strain>
        <tissue evidence="6">Seedlings</tissue>
    </source>
</reference>
<dbReference type="InterPro" id="IPR006564">
    <property type="entry name" value="Znf_PMZ"/>
</dbReference>
<evidence type="ECO:0000256" key="1">
    <source>
        <dbReference type="ARBA" id="ARBA00022723"/>
    </source>
</evidence>
<dbReference type="SMART" id="SM00575">
    <property type="entry name" value="ZnF_PMZ"/>
    <property type="match status" value="1"/>
</dbReference>
<evidence type="ECO:0000313" key="7">
    <source>
        <dbReference type="Proteomes" id="UP000235145"/>
    </source>
</evidence>
<dbReference type="Pfam" id="PF04434">
    <property type="entry name" value="SWIM"/>
    <property type="match status" value="1"/>
</dbReference>
<keyword evidence="7" id="KW-1185">Reference proteome</keyword>
<proteinExistence type="predicted"/>
<dbReference type="AlphaFoldDB" id="A0A9R1WLN6"/>
<dbReference type="InterPro" id="IPR007527">
    <property type="entry name" value="Znf_SWIM"/>
</dbReference>
<dbReference type="PROSITE" id="PS50966">
    <property type="entry name" value="ZF_SWIM"/>
    <property type="match status" value="1"/>
</dbReference>
<comment type="caution">
    <text evidence="6">The sequence shown here is derived from an EMBL/GenBank/DDBJ whole genome shotgun (WGS) entry which is preliminary data.</text>
</comment>
<dbReference type="Proteomes" id="UP000235145">
    <property type="component" value="Unassembled WGS sequence"/>
</dbReference>
<dbReference type="Pfam" id="PF10551">
    <property type="entry name" value="MULE"/>
    <property type="match status" value="1"/>
</dbReference>
<dbReference type="EMBL" id="NBSK02000001">
    <property type="protein sequence ID" value="KAJ0226034.1"/>
    <property type="molecule type" value="Genomic_DNA"/>
</dbReference>
<dbReference type="GO" id="GO:0008270">
    <property type="term" value="F:zinc ion binding"/>
    <property type="evidence" value="ECO:0007669"/>
    <property type="project" value="UniProtKB-KW"/>
</dbReference>
<protein>
    <recommendedName>
        <fullName evidence="5">SWIM-type domain-containing protein</fullName>
    </recommendedName>
</protein>
<evidence type="ECO:0000256" key="2">
    <source>
        <dbReference type="ARBA" id="ARBA00022771"/>
    </source>
</evidence>
<name>A0A9R1WLN6_LACSA</name>
<evidence type="ECO:0000256" key="4">
    <source>
        <dbReference type="PROSITE-ProRule" id="PRU00325"/>
    </source>
</evidence>
<feature type="domain" description="SWIM-type" evidence="5">
    <location>
        <begin position="399"/>
        <end position="435"/>
    </location>
</feature>